<protein>
    <submittedName>
        <fullName evidence="2">Uncharacterized protein</fullName>
    </submittedName>
</protein>
<dbReference type="EMBL" id="PYBW01000098">
    <property type="protein sequence ID" value="PYC73885.1"/>
    <property type="molecule type" value="Genomic_DNA"/>
</dbReference>
<proteinExistence type="predicted"/>
<reference evidence="2 3" key="1">
    <citation type="submission" date="2018-03" db="EMBL/GenBank/DDBJ databases">
        <title>Bioinformatic expansion and discovery of thiopeptide antibiotics.</title>
        <authorList>
            <person name="Schwalen C.J."/>
            <person name="Hudson G.A."/>
            <person name="Mitchell D.A."/>
        </authorList>
    </citation>
    <scope>NUCLEOTIDE SEQUENCE [LARGE SCALE GENOMIC DNA]</scope>
    <source>
        <strain evidence="2 3">ATCC 21389</strain>
    </source>
</reference>
<sequence>MRRTVLTVMLAAATLTGVAAAPAQAATGQVVVYSTQLEPLTVYQDPQGCTQLPPFAHVLNNQTDATVTVYADRWCTLPFTENALTLGQLAPGYGTHVTGAGSFRAP</sequence>
<evidence type="ECO:0000256" key="1">
    <source>
        <dbReference type="SAM" id="SignalP"/>
    </source>
</evidence>
<keyword evidence="3" id="KW-1185">Reference proteome</keyword>
<keyword evidence="1" id="KW-0732">Signal</keyword>
<organism evidence="2 3">
    <name type="scientific">Streptomyces tateyamensis</name>
    <dbReference type="NCBI Taxonomy" id="565073"/>
    <lineage>
        <taxon>Bacteria</taxon>
        <taxon>Bacillati</taxon>
        <taxon>Actinomycetota</taxon>
        <taxon>Actinomycetes</taxon>
        <taxon>Kitasatosporales</taxon>
        <taxon>Streptomycetaceae</taxon>
        <taxon>Streptomyces</taxon>
    </lineage>
</organism>
<accession>A0A2V4MWU4</accession>
<feature type="signal peptide" evidence="1">
    <location>
        <begin position="1"/>
        <end position="25"/>
    </location>
</feature>
<gene>
    <name evidence="2" type="ORF">C7C46_24945</name>
</gene>
<evidence type="ECO:0000313" key="2">
    <source>
        <dbReference type="EMBL" id="PYC73885.1"/>
    </source>
</evidence>
<dbReference type="OrthoDB" id="3430872at2"/>
<feature type="chain" id="PRO_5016096780" evidence="1">
    <location>
        <begin position="26"/>
        <end position="106"/>
    </location>
</feature>
<comment type="caution">
    <text evidence="2">The sequence shown here is derived from an EMBL/GenBank/DDBJ whole genome shotgun (WGS) entry which is preliminary data.</text>
</comment>
<dbReference type="AlphaFoldDB" id="A0A2V4MWU4"/>
<dbReference type="RefSeq" id="WP_110672165.1">
    <property type="nucleotide sequence ID" value="NZ_PYBW01000098.1"/>
</dbReference>
<name>A0A2V4MWU4_9ACTN</name>
<evidence type="ECO:0000313" key="3">
    <source>
        <dbReference type="Proteomes" id="UP000248039"/>
    </source>
</evidence>
<dbReference type="Proteomes" id="UP000248039">
    <property type="component" value="Unassembled WGS sequence"/>
</dbReference>